<sequence length="55" mass="6414">MIDKEKTPLVQHKCGCGQWTYKNKCNDCEKMSRDEGRENSRMGGWPGGSRVRRRI</sequence>
<dbReference type="EMBL" id="BARS01042070">
    <property type="protein sequence ID" value="GAG39122.1"/>
    <property type="molecule type" value="Genomic_DNA"/>
</dbReference>
<evidence type="ECO:0000313" key="2">
    <source>
        <dbReference type="EMBL" id="GAG39122.1"/>
    </source>
</evidence>
<gene>
    <name evidence="2" type="ORF">S01H1_63883</name>
</gene>
<organism evidence="2">
    <name type="scientific">marine sediment metagenome</name>
    <dbReference type="NCBI Taxonomy" id="412755"/>
    <lineage>
        <taxon>unclassified sequences</taxon>
        <taxon>metagenomes</taxon>
        <taxon>ecological metagenomes</taxon>
    </lineage>
</organism>
<accession>X0XV47</accession>
<comment type="caution">
    <text evidence="2">The sequence shown here is derived from an EMBL/GenBank/DDBJ whole genome shotgun (WGS) entry which is preliminary data.</text>
</comment>
<evidence type="ECO:0000256" key="1">
    <source>
        <dbReference type="SAM" id="MobiDB-lite"/>
    </source>
</evidence>
<protein>
    <submittedName>
        <fullName evidence="2">Uncharacterized protein</fullName>
    </submittedName>
</protein>
<feature type="region of interest" description="Disordered" evidence="1">
    <location>
        <begin position="34"/>
        <end position="55"/>
    </location>
</feature>
<proteinExistence type="predicted"/>
<reference evidence="2" key="1">
    <citation type="journal article" date="2014" name="Front. Microbiol.">
        <title>High frequency of phylogenetically diverse reductive dehalogenase-homologous genes in deep subseafloor sedimentary metagenomes.</title>
        <authorList>
            <person name="Kawai M."/>
            <person name="Futagami T."/>
            <person name="Toyoda A."/>
            <person name="Takaki Y."/>
            <person name="Nishi S."/>
            <person name="Hori S."/>
            <person name="Arai W."/>
            <person name="Tsubouchi T."/>
            <person name="Morono Y."/>
            <person name="Uchiyama I."/>
            <person name="Ito T."/>
            <person name="Fujiyama A."/>
            <person name="Inagaki F."/>
            <person name="Takami H."/>
        </authorList>
    </citation>
    <scope>NUCLEOTIDE SEQUENCE</scope>
    <source>
        <strain evidence="2">Expedition CK06-06</strain>
    </source>
</reference>
<dbReference type="AlphaFoldDB" id="X0XV47"/>
<name>X0XV47_9ZZZZ</name>